<protein>
    <submittedName>
        <fullName evidence="2">Uncharacterized protein</fullName>
    </submittedName>
</protein>
<organism evidence="2 3">
    <name type="scientific">Desmophyllum pertusum</name>
    <dbReference type="NCBI Taxonomy" id="174260"/>
    <lineage>
        <taxon>Eukaryota</taxon>
        <taxon>Metazoa</taxon>
        <taxon>Cnidaria</taxon>
        <taxon>Anthozoa</taxon>
        <taxon>Hexacorallia</taxon>
        <taxon>Scleractinia</taxon>
        <taxon>Caryophylliina</taxon>
        <taxon>Caryophylliidae</taxon>
        <taxon>Desmophyllum</taxon>
    </lineage>
</organism>
<evidence type="ECO:0000313" key="3">
    <source>
        <dbReference type="Proteomes" id="UP001163046"/>
    </source>
</evidence>
<dbReference type="OrthoDB" id="5993026at2759"/>
<evidence type="ECO:0000256" key="1">
    <source>
        <dbReference type="SAM" id="MobiDB-lite"/>
    </source>
</evidence>
<name>A0A9W9YBB1_9CNID</name>
<feature type="region of interest" description="Disordered" evidence="1">
    <location>
        <begin position="53"/>
        <end position="74"/>
    </location>
</feature>
<accession>A0A9W9YBB1</accession>
<dbReference type="AlphaFoldDB" id="A0A9W9YBB1"/>
<proteinExistence type="predicted"/>
<comment type="caution">
    <text evidence="2">The sequence shown here is derived from an EMBL/GenBank/DDBJ whole genome shotgun (WGS) entry which is preliminary data.</text>
</comment>
<sequence>MDLKLTLLKRHCYSRNSDNRVKDKCDANPSECAVAMCDKSGCKAELITTNSGNLEELDKEQPDGPFSCPVVKGK</sequence>
<gene>
    <name evidence="2" type="ORF">OS493_033654</name>
</gene>
<keyword evidence="3" id="KW-1185">Reference proteome</keyword>
<dbReference type="EMBL" id="MU827822">
    <property type="protein sequence ID" value="KAJ7321801.1"/>
    <property type="molecule type" value="Genomic_DNA"/>
</dbReference>
<reference evidence="2" key="1">
    <citation type="submission" date="2023-01" db="EMBL/GenBank/DDBJ databases">
        <title>Genome assembly of the deep-sea coral Lophelia pertusa.</title>
        <authorList>
            <person name="Herrera S."/>
            <person name="Cordes E."/>
        </authorList>
    </citation>
    <scope>NUCLEOTIDE SEQUENCE</scope>
    <source>
        <strain evidence="2">USNM1676648</strain>
        <tissue evidence="2">Polyp</tissue>
    </source>
</reference>
<dbReference type="Proteomes" id="UP001163046">
    <property type="component" value="Unassembled WGS sequence"/>
</dbReference>
<evidence type="ECO:0000313" key="2">
    <source>
        <dbReference type="EMBL" id="KAJ7321801.1"/>
    </source>
</evidence>